<dbReference type="SUPFAM" id="SSF48208">
    <property type="entry name" value="Six-hairpin glycosidases"/>
    <property type="match status" value="1"/>
</dbReference>
<organism evidence="1 2">
    <name type="scientific">Caldibacillus thermoamylovorans</name>
    <dbReference type="NCBI Taxonomy" id="35841"/>
    <lineage>
        <taxon>Bacteria</taxon>
        <taxon>Bacillati</taxon>
        <taxon>Bacillota</taxon>
        <taxon>Bacilli</taxon>
        <taxon>Bacillales</taxon>
        <taxon>Bacillaceae</taxon>
        <taxon>Caldibacillus</taxon>
    </lineage>
</organism>
<proteinExistence type="predicted"/>
<sequence length="1061" mass="122829">MYKLTDNQEFMIEDFQNAKPFSSFLPGIAGKNGIPLWAFYVNRGQAMASFGIRNKDYAITEFFPADKSYQYVPTHGFRTFIKFKDDKEAVSVIEPFSIIRDNDTVKETLTVGTNHLQIDYENKKRGIALTVEYFTLPHSPIAALVREVTLTNIGKRDLDLEIIDGLPTIFPSGIAHSPYKELGNTLKSWFDVETINDQYNFYFLRGSTEDNVNVSKILRGNFFASLSVLNEKEETIKPIFDRSLVFGNDLSLQYPLAFYEKNLNQIKLKHQVATNKVSGGFAPLTVNLEPGEHLRMVSLIGSGEDRDSITRFLKQNFTYRKIKEFKNVAKTITDNFTNAVETKTANPLFDGYVKQSYLDNGLRGGFPITFKYGNKRKIFYLYSRKHGDLERDYNFFSINPTYYSQGNGNYRDINQNRRLDVVFNPEIGDYNIKHFVNLIQLDGYNPLLIKDVQFTTNDKTVNFFRYGINEADVDKFKDFFHHPFSPGDLYRFVIEHSIQLSVPFEEFLTEILMLSDEKLNAEHGEGFWIDHWTYNLDLIESYLSIYPDKEGELFFETAYRFFDSPAYVNPKETKYVLKDGKVHQFFAVQINNEKQKRQYETNEQWVREQYGKGEIYETNLFSKLVLLAVIKTATIAPYGLGIEMEAGKPGWNDALNGLPGLFGSSTSELYELKRLILQLKSVNKLSNGSVVLPIETQELIEGLAKAIQNSKRHTEEEEITFWKELTKIRDSYRSLLRSGISGNNLEISLEAAFDLIRILENQVDYAIEKVERYKKQNLVPTYFYFDIQCKDDNQNEITKIKPHAVTPFLEGVVKKMKSTNSFEEAEKIYNSIRQSEIFDKKLEMYKTSMSMAEEPIELGRIRFFTPGWLENESVFLHMEYKYLLELLKKGLTEQFFKDIQTCLVPFMDPAIYGRSIIENSSFIASSANPDSSIHGNGFVARLSGSTVEFLHMWKIMFIGDKPFDYNPENEQLKFCLQPTLPKWLFKENGTISFTLFSKIKVTYHNISGRDAFYKDGVKPVRYHIRYENGQELVVDEHEIVGEVARDIRNKRVNHIIVDLNN</sequence>
<dbReference type="Gene3D" id="2.70.98.40">
    <property type="entry name" value="Glycoside hydrolase, family 65, N-terminal domain"/>
    <property type="match status" value="1"/>
</dbReference>
<protein>
    <recommendedName>
        <fullName evidence="3">Cellobiose phosphorylase</fullName>
    </recommendedName>
</protein>
<comment type="caution">
    <text evidence="1">The sequence shown here is derived from an EMBL/GenBank/DDBJ whole genome shotgun (WGS) entry which is preliminary data.</text>
</comment>
<dbReference type="Proteomes" id="UP000032076">
    <property type="component" value="Unassembled WGS sequence"/>
</dbReference>
<dbReference type="EMBL" id="JXLU01000030">
    <property type="protein sequence ID" value="KIO73570.1"/>
    <property type="molecule type" value="Genomic_DNA"/>
</dbReference>
<evidence type="ECO:0000313" key="2">
    <source>
        <dbReference type="Proteomes" id="UP000032076"/>
    </source>
</evidence>
<gene>
    <name evidence="1" type="ORF">B4167_1987</name>
</gene>
<dbReference type="InterPro" id="IPR037018">
    <property type="entry name" value="GH65_N"/>
</dbReference>
<accession>A0ABD4A9Z3</accession>
<dbReference type="RefSeq" id="WP_041902237.1">
    <property type="nucleotide sequence ID" value="NZ_JXLT01000003.1"/>
</dbReference>
<dbReference type="AlphaFoldDB" id="A0ABD4A9Z3"/>
<dbReference type="InterPro" id="IPR008928">
    <property type="entry name" value="6-hairpin_glycosidase_sf"/>
</dbReference>
<evidence type="ECO:0000313" key="1">
    <source>
        <dbReference type="EMBL" id="KIO73570.1"/>
    </source>
</evidence>
<evidence type="ECO:0008006" key="3">
    <source>
        <dbReference type="Google" id="ProtNLM"/>
    </source>
</evidence>
<reference evidence="1 2" key="1">
    <citation type="submission" date="2015-01" db="EMBL/GenBank/DDBJ databases">
        <title>Draft Genome Sequences of Four Bacillus thermoamylovorans Strains, Isolated From Food Products.</title>
        <authorList>
            <person name="Krawcyk A.O."/>
            <person name="Berendsen E.M."/>
            <person name="Eijlander R.T."/>
            <person name="de Jong A."/>
            <person name="Wells-Bennik M."/>
            <person name="Kuipers O.P."/>
        </authorList>
    </citation>
    <scope>NUCLEOTIDE SEQUENCE [LARGE SCALE GENOMIC DNA]</scope>
    <source>
        <strain evidence="1 2">B4167</strain>
    </source>
</reference>
<dbReference type="GO" id="GO:0003824">
    <property type="term" value="F:catalytic activity"/>
    <property type="evidence" value="ECO:0007669"/>
    <property type="project" value="UniProtKB-ARBA"/>
</dbReference>
<name>A0ABD4A9Z3_9BACI</name>